<feature type="compositionally biased region" description="Low complexity" evidence="1">
    <location>
        <begin position="421"/>
        <end position="441"/>
    </location>
</feature>
<dbReference type="EMBL" id="CP035491">
    <property type="protein sequence ID" value="QAY74083.1"/>
    <property type="molecule type" value="Genomic_DNA"/>
</dbReference>
<organism evidence="2 3">
    <name type="scientific">Agromyces protaetiae</name>
    <dbReference type="NCBI Taxonomy" id="2509455"/>
    <lineage>
        <taxon>Bacteria</taxon>
        <taxon>Bacillati</taxon>
        <taxon>Actinomycetota</taxon>
        <taxon>Actinomycetes</taxon>
        <taxon>Micrococcales</taxon>
        <taxon>Microbacteriaceae</taxon>
        <taxon>Agromyces</taxon>
    </lineage>
</organism>
<dbReference type="AlphaFoldDB" id="A0A4P6FG42"/>
<evidence type="ECO:0000256" key="1">
    <source>
        <dbReference type="SAM" id="MobiDB-lite"/>
    </source>
</evidence>
<evidence type="ECO:0000313" key="2">
    <source>
        <dbReference type="EMBL" id="QAY74083.1"/>
    </source>
</evidence>
<proteinExistence type="predicted"/>
<feature type="region of interest" description="Disordered" evidence="1">
    <location>
        <begin position="396"/>
        <end position="452"/>
    </location>
</feature>
<dbReference type="KEGG" id="agf:ET445_12780"/>
<dbReference type="OrthoDB" id="5125808at2"/>
<accession>A0A4P6FG42</accession>
<gene>
    <name evidence="2" type="ORF">ET445_12780</name>
</gene>
<dbReference type="Proteomes" id="UP000291259">
    <property type="component" value="Chromosome"/>
</dbReference>
<reference evidence="2 3" key="1">
    <citation type="submission" date="2019-01" db="EMBL/GenBank/DDBJ databases">
        <title>Genome sequencing of strain FW100M-8.</title>
        <authorList>
            <person name="Heo J."/>
            <person name="Kim S.-J."/>
            <person name="Kim J.-S."/>
            <person name="Hong S.-B."/>
            <person name="Kwon S.-W."/>
        </authorList>
    </citation>
    <scope>NUCLEOTIDE SEQUENCE [LARGE SCALE GENOMIC DNA]</scope>
    <source>
        <strain evidence="2 3">FW100M-8</strain>
    </source>
</reference>
<dbReference type="SUPFAM" id="SSF56112">
    <property type="entry name" value="Protein kinase-like (PK-like)"/>
    <property type="match status" value="1"/>
</dbReference>
<protein>
    <recommendedName>
        <fullName evidence="4">Protein kinase domain-containing protein</fullName>
    </recommendedName>
</protein>
<keyword evidence="3" id="KW-1185">Reference proteome</keyword>
<evidence type="ECO:0000313" key="3">
    <source>
        <dbReference type="Proteomes" id="UP000291259"/>
    </source>
</evidence>
<evidence type="ECO:0008006" key="4">
    <source>
        <dbReference type="Google" id="ProtNLM"/>
    </source>
</evidence>
<name>A0A4P6FG42_9MICO</name>
<sequence length="557" mass="57481">MRRRSHPPVTPVPIDSAASAAAERIAGFRVVRRLADGDRASLHLVTDEAAGELDETGEADDAAAGAASAARLAVLRLYDAAADQHAIAVEVEAMAEGSALPRLIDLAVLPDGRTCLFVERLAGASLAQLVLTTNLMPGEAVTILAPIAVAIGALERRGLAHTRLSAADVLFDEHGRPRLIGTGALVRAADLGGEGTAWTATVRQMHESFAALIEDVAGATRPAGALAPVSSLLRERLAARPFRSCTAEIERMLFALADPLPVRSAVPVAGAAEAPRWQHAERGGGVRAPRDGRERRSRLEALGRILPRILGLGKSGGRLGVDAHEAAADATVAPASQPGPASAVVGAEFGLEPSILVAWRVRLVGALRRHRPKLLVAGLVGGGALVLLLTLVPPSDGSTSPAHADPTGLIGAPIETTGAGRSSESDAAPAADARARPSAPDDSSRTSGVVGEEDPIAEAARLLAERAECLERLDLACLDGVVDAGSTLEAADRAAIAAGQQGDAVDVEDYDLAGAHVTGTMGDAFLVEVPFAAAEREPASVLMMRTEAGWRLREIFD</sequence>
<dbReference type="RefSeq" id="WP_129191631.1">
    <property type="nucleotide sequence ID" value="NZ_CP035491.1"/>
</dbReference>
<dbReference type="InterPro" id="IPR011009">
    <property type="entry name" value="Kinase-like_dom_sf"/>
</dbReference>
<dbReference type="Gene3D" id="1.10.510.10">
    <property type="entry name" value="Transferase(Phosphotransferase) domain 1"/>
    <property type="match status" value="1"/>
</dbReference>